<dbReference type="RefSeq" id="WP_184580820.1">
    <property type="nucleotide sequence ID" value="NZ_JACHJT010000001.1"/>
</dbReference>
<dbReference type="Proteomes" id="UP000523007">
    <property type="component" value="Unassembled WGS sequence"/>
</dbReference>
<keyword evidence="3" id="KW-1185">Reference proteome</keyword>
<evidence type="ECO:0000313" key="2">
    <source>
        <dbReference type="EMBL" id="MBB4933163.1"/>
    </source>
</evidence>
<sequence>METHGSPQSPEERPDPREAQAALREIEQASASVADIRTPLWYFLALAALVAPLGPAVALLPEPPLGNVLGVIGLTVWSVLLGALVARVTRQMGVVKWLTPRQMLPFAIGVAALTLTFVVLRIVLGQDWILDTLSVAMGALIAAFGVYHSRTASMEPS</sequence>
<evidence type="ECO:0000313" key="3">
    <source>
        <dbReference type="Proteomes" id="UP000523007"/>
    </source>
</evidence>
<proteinExistence type="predicted"/>
<accession>A0A7W7W423</accession>
<keyword evidence="1" id="KW-1133">Transmembrane helix</keyword>
<dbReference type="EMBL" id="JACHJT010000001">
    <property type="protein sequence ID" value="MBB4933163.1"/>
    <property type="molecule type" value="Genomic_DNA"/>
</dbReference>
<name>A0A7W7W423_9ACTN</name>
<comment type="caution">
    <text evidence="2">The sequence shown here is derived from an EMBL/GenBank/DDBJ whole genome shotgun (WGS) entry which is preliminary data.</text>
</comment>
<dbReference type="AlphaFoldDB" id="A0A7W7W423"/>
<reference evidence="2 3" key="1">
    <citation type="submission" date="2020-08" db="EMBL/GenBank/DDBJ databases">
        <title>Sequencing the genomes of 1000 actinobacteria strains.</title>
        <authorList>
            <person name="Klenk H.-P."/>
        </authorList>
    </citation>
    <scope>NUCLEOTIDE SEQUENCE [LARGE SCALE GENOMIC DNA]</scope>
    <source>
        <strain evidence="2 3">DSM 102030</strain>
    </source>
</reference>
<feature type="transmembrane region" description="Helical" evidence="1">
    <location>
        <begin position="66"/>
        <end position="86"/>
    </location>
</feature>
<evidence type="ECO:0000256" key="1">
    <source>
        <dbReference type="SAM" id="Phobius"/>
    </source>
</evidence>
<keyword evidence="1" id="KW-0812">Transmembrane</keyword>
<protein>
    <submittedName>
        <fullName evidence="2">Uncharacterized protein</fullName>
    </submittedName>
</protein>
<keyword evidence="1" id="KW-0472">Membrane</keyword>
<feature type="transmembrane region" description="Helical" evidence="1">
    <location>
        <begin position="129"/>
        <end position="147"/>
    </location>
</feature>
<organism evidence="2 3">
    <name type="scientific">Lipingzhangella halophila</name>
    <dbReference type="NCBI Taxonomy" id="1783352"/>
    <lineage>
        <taxon>Bacteria</taxon>
        <taxon>Bacillati</taxon>
        <taxon>Actinomycetota</taxon>
        <taxon>Actinomycetes</taxon>
        <taxon>Streptosporangiales</taxon>
        <taxon>Nocardiopsidaceae</taxon>
        <taxon>Lipingzhangella</taxon>
    </lineage>
</organism>
<feature type="transmembrane region" description="Helical" evidence="1">
    <location>
        <begin position="40"/>
        <end position="60"/>
    </location>
</feature>
<gene>
    <name evidence="2" type="ORF">F4561_003983</name>
</gene>
<feature type="transmembrane region" description="Helical" evidence="1">
    <location>
        <begin position="106"/>
        <end position="123"/>
    </location>
</feature>